<dbReference type="InterPro" id="IPR017896">
    <property type="entry name" value="4Fe4S_Fe-S-bd"/>
</dbReference>
<keyword evidence="2" id="KW-0408">Iron</keyword>
<dbReference type="PROSITE" id="PS00198">
    <property type="entry name" value="4FE4S_FER_1"/>
    <property type="match status" value="1"/>
</dbReference>
<organism evidence="5 6">
    <name type="scientific">Clostridium muellerianum</name>
    <dbReference type="NCBI Taxonomy" id="2716538"/>
    <lineage>
        <taxon>Bacteria</taxon>
        <taxon>Bacillati</taxon>
        <taxon>Bacillota</taxon>
        <taxon>Clostridia</taxon>
        <taxon>Eubacteriales</taxon>
        <taxon>Clostridiaceae</taxon>
        <taxon>Clostridium</taxon>
    </lineage>
</organism>
<keyword evidence="1" id="KW-0479">Metal-binding</keyword>
<dbReference type="EMBL" id="JABBNI010000034">
    <property type="protein sequence ID" value="NMM64115.1"/>
    <property type="molecule type" value="Genomic_DNA"/>
</dbReference>
<comment type="caution">
    <text evidence="5">The sequence shown here is derived from an EMBL/GenBank/DDBJ whole genome shotgun (WGS) entry which is preliminary data.</text>
</comment>
<sequence>MKGVLYYFSGTGNTKWAADIFKKYFNNNKVDLHLLNIEKIEEVKIKEFDFLIIGSSVYADIEPKIVDDFLKKFPKSTKKLKTIVYVTQGGKSSSAASIIAEKLKVKGYNVLIEESIKMPNNYYFLLNKEPNVNEYEKILTDAEDRVKKTVQNFIENNKLKRQNSFIRIKLGKLCGNSFRRVIPRISKNITVTSECTKCGLCLTNCPKSNITFEDGKPVFHSKCMLCLRCIYICPVNVVRYKGKKIEQIQKERVKGVIKCQ</sequence>
<protein>
    <submittedName>
        <fullName evidence="5">(Fe-S)-binding protein</fullName>
    </submittedName>
</protein>
<dbReference type="NCBIfam" id="NF038196">
    <property type="entry name" value="ferrodoxin_EFR1"/>
    <property type="match status" value="1"/>
</dbReference>
<reference evidence="5 6" key="1">
    <citation type="submission" date="2020-06" db="EMBL/GenBank/DDBJ databases">
        <title>Complete Genome Sequence of Clostridium muelleri sp. nov. P21T, an Acid-Alcohol Producing Acetogen Isolated from Old Hay.</title>
        <authorList>
            <person name="Duncan K.E."/>
            <person name="Tanner R.S."/>
        </authorList>
    </citation>
    <scope>NUCLEOTIDE SEQUENCE [LARGE SCALE GENOMIC DNA]</scope>
    <source>
        <strain evidence="5 6">P21</strain>
    </source>
</reference>
<evidence type="ECO:0000256" key="1">
    <source>
        <dbReference type="ARBA" id="ARBA00022723"/>
    </source>
</evidence>
<evidence type="ECO:0000256" key="2">
    <source>
        <dbReference type="ARBA" id="ARBA00023004"/>
    </source>
</evidence>
<keyword evidence="3" id="KW-0411">Iron-sulfur</keyword>
<keyword evidence="6" id="KW-1185">Reference proteome</keyword>
<dbReference type="Gene3D" id="3.40.50.360">
    <property type="match status" value="1"/>
</dbReference>
<name>A0A7Y0EII9_9CLOT</name>
<dbReference type="SUPFAM" id="SSF52218">
    <property type="entry name" value="Flavoproteins"/>
    <property type="match status" value="1"/>
</dbReference>
<evidence type="ECO:0000313" key="5">
    <source>
        <dbReference type="EMBL" id="NMM64115.1"/>
    </source>
</evidence>
<dbReference type="RefSeq" id="WP_169298712.1">
    <property type="nucleotide sequence ID" value="NZ_JABBNI010000034.1"/>
</dbReference>
<dbReference type="InterPro" id="IPR029039">
    <property type="entry name" value="Flavoprotein-like_sf"/>
</dbReference>
<dbReference type="GO" id="GO:0046872">
    <property type="term" value="F:metal ion binding"/>
    <property type="evidence" value="ECO:0007669"/>
    <property type="project" value="UniProtKB-KW"/>
</dbReference>
<evidence type="ECO:0000256" key="3">
    <source>
        <dbReference type="ARBA" id="ARBA00023014"/>
    </source>
</evidence>
<dbReference type="Proteomes" id="UP000537131">
    <property type="component" value="Unassembled WGS sequence"/>
</dbReference>
<dbReference type="Pfam" id="PF12838">
    <property type="entry name" value="Fer4_7"/>
    <property type="match status" value="1"/>
</dbReference>
<evidence type="ECO:0000259" key="4">
    <source>
        <dbReference type="PROSITE" id="PS51379"/>
    </source>
</evidence>
<gene>
    <name evidence="5" type="ORF">HBE96_15850</name>
</gene>
<feature type="domain" description="4Fe-4S ferredoxin-type" evidence="4">
    <location>
        <begin position="187"/>
        <end position="215"/>
    </location>
</feature>
<proteinExistence type="predicted"/>
<dbReference type="AlphaFoldDB" id="A0A7Y0EII9"/>
<feature type="domain" description="4Fe-4S ferredoxin-type" evidence="4">
    <location>
        <begin position="218"/>
        <end position="243"/>
    </location>
</feature>
<evidence type="ECO:0000313" key="6">
    <source>
        <dbReference type="Proteomes" id="UP000537131"/>
    </source>
</evidence>
<dbReference type="InterPro" id="IPR047964">
    <property type="entry name" value="EFR1-like"/>
</dbReference>
<dbReference type="Gene3D" id="3.30.70.20">
    <property type="match status" value="1"/>
</dbReference>
<dbReference type="PROSITE" id="PS51379">
    <property type="entry name" value="4FE4S_FER_2"/>
    <property type="match status" value="2"/>
</dbReference>
<dbReference type="InterPro" id="IPR017900">
    <property type="entry name" value="4Fe4S_Fe_S_CS"/>
</dbReference>
<accession>A0A7Y0EII9</accession>
<dbReference type="GO" id="GO:0051536">
    <property type="term" value="F:iron-sulfur cluster binding"/>
    <property type="evidence" value="ECO:0007669"/>
    <property type="project" value="UniProtKB-KW"/>
</dbReference>
<dbReference type="SUPFAM" id="SSF54862">
    <property type="entry name" value="4Fe-4S ferredoxins"/>
    <property type="match status" value="1"/>
</dbReference>